<gene>
    <name evidence="2" type="ORF">BP6252_13290</name>
</gene>
<reference evidence="2 3" key="1">
    <citation type="journal article" date="2018" name="IMA Fungus">
        <title>IMA Genome-F 9: Draft genome sequence of Annulohypoxylon stygium, Aspergillus mulundensis, Berkeleyomyces basicola (syn. Thielaviopsis basicola), Ceratocystis smalleyi, two Cercospora beticola strains, Coleophoma cylindrospora, Fusarium fracticaudum, Phialophora cf. hyalina, and Morchella septimelata.</title>
        <authorList>
            <person name="Wingfield B.D."/>
            <person name="Bills G.F."/>
            <person name="Dong Y."/>
            <person name="Huang W."/>
            <person name="Nel W.J."/>
            <person name="Swalarsk-Parry B.S."/>
            <person name="Vaghefi N."/>
            <person name="Wilken P.M."/>
            <person name="An Z."/>
            <person name="de Beer Z.W."/>
            <person name="De Vos L."/>
            <person name="Chen L."/>
            <person name="Duong T.A."/>
            <person name="Gao Y."/>
            <person name="Hammerbacher A."/>
            <person name="Kikkert J.R."/>
            <person name="Li Y."/>
            <person name="Li H."/>
            <person name="Li K."/>
            <person name="Li Q."/>
            <person name="Liu X."/>
            <person name="Ma X."/>
            <person name="Naidoo K."/>
            <person name="Pethybridge S.J."/>
            <person name="Sun J."/>
            <person name="Steenkamp E.T."/>
            <person name="van der Nest M.A."/>
            <person name="van Wyk S."/>
            <person name="Wingfield M.J."/>
            <person name="Xiong C."/>
            <person name="Yue Q."/>
            <person name="Zhang X."/>
        </authorList>
    </citation>
    <scope>NUCLEOTIDE SEQUENCE [LARGE SCALE GENOMIC DNA]</scope>
    <source>
        <strain evidence="2 3">BP6252</strain>
    </source>
</reference>
<keyword evidence="3" id="KW-1185">Reference proteome</keyword>
<sequence>MRTGHVSTTLKAGGGSKIESPSAGIPQGRRMKELKSTSNQPSPKVSSERLIADEFNSWQQSHFAPMGPQASVHGGSLTSDPTVDLMLLTAMLPTSPPHDLDTKLRQWYAEFGHNAGAGAGLDMGDLSSLEREHSPMLPMLPMSQMNIASDHHHEMGGQQRKPKGHSEGRGCERVGCADTSTRAHEPRMAPSQPLPTPKGGPPFSGSRDANKFQRVDQDEDGPVESDDSEAEEDAANAVQPKRGPRSDANYPNHNKLIRRAFCQGLRAAITTRPDSITRNEDLRKKMTSGIKKLIELYDYGCCIEIFPNDLMLDRMLEFVQERLASLFDPEETEPSGANQQASSGEMGYFDLAVAGTGTNEDEAISMVLGLTPLGNESAAQHQQTLPRSPTTMAMRNTSPQYQQNYLQHLSNALSEFGETGHTTPIFYAPALQQPSQQHHHHQQQQQDPFSFTLPLQQAAMRDGKEGRKYYPVEGINTPEPQLPLSRHSNESSRRK</sequence>
<protein>
    <submittedName>
        <fullName evidence="2">Uncharacterized protein</fullName>
    </submittedName>
</protein>
<proteinExistence type="predicted"/>
<feature type="compositionally biased region" description="Acidic residues" evidence="1">
    <location>
        <begin position="217"/>
        <end position="234"/>
    </location>
</feature>
<feature type="compositionally biased region" description="Polar residues" evidence="1">
    <location>
        <begin position="36"/>
        <end position="45"/>
    </location>
</feature>
<feature type="compositionally biased region" description="Polar residues" evidence="1">
    <location>
        <begin position="1"/>
        <end position="10"/>
    </location>
</feature>
<dbReference type="EMBL" id="PDLM01000017">
    <property type="protein sequence ID" value="RDW58814.1"/>
    <property type="molecule type" value="Genomic_DNA"/>
</dbReference>
<feature type="region of interest" description="Disordered" evidence="1">
    <location>
        <begin position="457"/>
        <end position="495"/>
    </location>
</feature>
<evidence type="ECO:0000256" key="1">
    <source>
        <dbReference type="SAM" id="MobiDB-lite"/>
    </source>
</evidence>
<evidence type="ECO:0000313" key="3">
    <source>
        <dbReference type="Proteomes" id="UP000256645"/>
    </source>
</evidence>
<dbReference type="AlphaFoldDB" id="A0A3D8QBH5"/>
<dbReference type="Proteomes" id="UP000256645">
    <property type="component" value="Unassembled WGS sequence"/>
</dbReference>
<feature type="region of interest" description="Disordered" evidence="1">
    <location>
        <begin position="152"/>
        <end position="252"/>
    </location>
</feature>
<organism evidence="2 3">
    <name type="scientific">Coleophoma cylindrospora</name>
    <dbReference type="NCBI Taxonomy" id="1849047"/>
    <lineage>
        <taxon>Eukaryota</taxon>
        <taxon>Fungi</taxon>
        <taxon>Dikarya</taxon>
        <taxon>Ascomycota</taxon>
        <taxon>Pezizomycotina</taxon>
        <taxon>Leotiomycetes</taxon>
        <taxon>Helotiales</taxon>
        <taxon>Dermateaceae</taxon>
        <taxon>Coleophoma</taxon>
    </lineage>
</organism>
<evidence type="ECO:0000313" key="2">
    <source>
        <dbReference type="EMBL" id="RDW58814.1"/>
    </source>
</evidence>
<name>A0A3D8QBH5_9HELO</name>
<accession>A0A3D8QBH5</accession>
<feature type="region of interest" description="Disordered" evidence="1">
    <location>
        <begin position="1"/>
        <end position="47"/>
    </location>
</feature>
<dbReference type="OrthoDB" id="4526326at2759"/>
<comment type="caution">
    <text evidence="2">The sequence shown here is derived from an EMBL/GenBank/DDBJ whole genome shotgun (WGS) entry which is preliminary data.</text>
</comment>
<feature type="compositionally biased region" description="Basic and acidic residues" evidence="1">
    <location>
        <begin position="461"/>
        <end position="470"/>
    </location>
</feature>